<gene>
    <name evidence="2" type="ORF">Sxan_03630</name>
</gene>
<sequence>MQRWAKRVAVGAVGVPLALVVVACAGEVSLEEAAKGTWDCTIAAGGRAISATVTVGEGTYQVSDGGGEGSSGTWQLSGGKLEVKGDDGPYHVSGVPGEVKELMSMEFGEDGSEKRSPWSVGWKGDTVTFPYHGAKVTCKRM</sequence>
<keyword evidence="1" id="KW-0732">Signal</keyword>
<feature type="chain" id="PRO_5037276454" description="Lipoprotein" evidence="1">
    <location>
        <begin position="26"/>
        <end position="141"/>
    </location>
</feature>
<name>A0A919LG42_9ACTN</name>
<evidence type="ECO:0000313" key="2">
    <source>
        <dbReference type="EMBL" id="GHI82999.1"/>
    </source>
</evidence>
<organism evidence="2 3">
    <name type="scientific">Streptomyces xanthophaeus</name>
    <dbReference type="NCBI Taxonomy" id="67385"/>
    <lineage>
        <taxon>Bacteria</taxon>
        <taxon>Bacillati</taxon>
        <taxon>Actinomycetota</taxon>
        <taxon>Actinomycetes</taxon>
        <taxon>Kitasatosporales</taxon>
        <taxon>Streptomycetaceae</taxon>
        <taxon>Streptomyces</taxon>
    </lineage>
</organism>
<feature type="signal peptide" evidence="1">
    <location>
        <begin position="1"/>
        <end position="25"/>
    </location>
</feature>
<evidence type="ECO:0008006" key="4">
    <source>
        <dbReference type="Google" id="ProtNLM"/>
    </source>
</evidence>
<dbReference type="AlphaFoldDB" id="A0A919LG42"/>
<accession>A0A919LG42</accession>
<proteinExistence type="predicted"/>
<evidence type="ECO:0000256" key="1">
    <source>
        <dbReference type="SAM" id="SignalP"/>
    </source>
</evidence>
<dbReference type="EMBL" id="BNEE01000003">
    <property type="protein sequence ID" value="GHI82999.1"/>
    <property type="molecule type" value="Genomic_DNA"/>
</dbReference>
<dbReference type="PROSITE" id="PS51257">
    <property type="entry name" value="PROKAR_LIPOPROTEIN"/>
    <property type="match status" value="1"/>
</dbReference>
<evidence type="ECO:0000313" key="3">
    <source>
        <dbReference type="Proteomes" id="UP000600026"/>
    </source>
</evidence>
<comment type="caution">
    <text evidence="2">The sequence shown here is derived from an EMBL/GenBank/DDBJ whole genome shotgun (WGS) entry which is preliminary data.</text>
</comment>
<dbReference type="Proteomes" id="UP000600026">
    <property type="component" value="Unassembled WGS sequence"/>
</dbReference>
<reference evidence="2" key="1">
    <citation type="submission" date="2020-09" db="EMBL/GenBank/DDBJ databases">
        <title>Whole genome shotgun sequence of Streptomyces xanthophaeus NBRC 12829.</title>
        <authorList>
            <person name="Komaki H."/>
            <person name="Tamura T."/>
        </authorList>
    </citation>
    <scope>NUCLEOTIDE SEQUENCE</scope>
    <source>
        <strain evidence="2">NBRC 12829</strain>
    </source>
</reference>
<protein>
    <recommendedName>
        <fullName evidence="4">Lipoprotein</fullName>
    </recommendedName>
</protein>
<dbReference type="RefSeq" id="WP_031142846.1">
    <property type="nucleotide sequence ID" value="NZ_BNEE01000003.1"/>
</dbReference>
<dbReference type="OrthoDB" id="4316970at2"/>
<keyword evidence="3" id="KW-1185">Reference proteome</keyword>